<evidence type="ECO:0000259" key="2">
    <source>
        <dbReference type="Pfam" id="PF00675"/>
    </source>
</evidence>
<dbReference type="InterPro" id="IPR011765">
    <property type="entry name" value="Pept_M16_N"/>
</dbReference>
<feature type="domain" description="Peptidase M16 N-terminal" evidence="2">
    <location>
        <begin position="19"/>
        <end position="164"/>
    </location>
</feature>
<accession>A0A851GAN5</accession>
<keyword evidence="5" id="KW-1185">Reference proteome</keyword>
<dbReference type="AlphaFoldDB" id="A0A851GAN5"/>
<dbReference type="RefSeq" id="WP_178930580.1">
    <property type="nucleotide sequence ID" value="NZ_JACBAZ010000001.1"/>
</dbReference>
<dbReference type="InterPro" id="IPR050361">
    <property type="entry name" value="MPP/UQCRC_Complex"/>
</dbReference>
<protein>
    <submittedName>
        <fullName evidence="4">Insulinase family protein</fullName>
    </submittedName>
</protein>
<dbReference type="GO" id="GO:0046872">
    <property type="term" value="F:metal ion binding"/>
    <property type="evidence" value="ECO:0007669"/>
    <property type="project" value="InterPro"/>
</dbReference>
<evidence type="ECO:0000313" key="5">
    <source>
        <dbReference type="Proteomes" id="UP000557872"/>
    </source>
</evidence>
<dbReference type="PANTHER" id="PTHR11851:SF49">
    <property type="entry name" value="MITOCHONDRIAL-PROCESSING PEPTIDASE SUBUNIT ALPHA"/>
    <property type="match status" value="1"/>
</dbReference>
<comment type="similarity">
    <text evidence="1">Belongs to the peptidase M16 family.</text>
</comment>
<dbReference type="PANTHER" id="PTHR11851">
    <property type="entry name" value="METALLOPROTEASE"/>
    <property type="match status" value="1"/>
</dbReference>
<gene>
    <name evidence="4" type="ORF">HW115_00290</name>
</gene>
<feature type="domain" description="Peptidase M16 C-terminal" evidence="3">
    <location>
        <begin position="173"/>
        <end position="347"/>
    </location>
</feature>
<feature type="domain" description="Peptidase M16 C-terminal" evidence="3">
    <location>
        <begin position="598"/>
        <end position="768"/>
    </location>
</feature>
<reference evidence="4 5" key="1">
    <citation type="submission" date="2020-07" db="EMBL/GenBank/DDBJ databases">
        <title>Roseicoccus Jingziensis gen. nov., sp. nov., isolated from coastal seawater.</title>
        <authorList>
            <person name="Feng X."/>
        </authorList>
    </citation>
    <scope>NUCLEOTIDE SEQUENCE [LARGE SCALE GENOMIC DNA]</scope>
    <source>
        <strain evidence="4 5">N1E253</strain>
    </source>
</reference>
<dbReference type="InterPro" id="IPR007863">
    <property type="entry name" value="Peptidase_M16_C"/>
</dbReference>
<proteinExistence type="inferred from homology"/>
<sequence>MQFPATRASSHILSNGLTVILEADHTAPVISTQIWVETGSIHEGAHLGAGISHLLEHMVFKGTESYSGSELSDVVQAAGGEWNAYTTFDRTVYYIDGPAESTQTFLKVLSEMVFKPSFPEDEFEKEKGVIRREIDMGLDDPDDRNGRLLYSTALANDPRKQPVIGHMELFNRLTHQDMLDYHRQRYTTENTFLSISGDFDTQELLSYLEEITADIDRQFNQPVSLSPEPAQLGTRIRRETFAIPSSKLTLAWQTPSLEHPDAAPLDLLATILGSGRSSRLYQNIREKTDLCHHIGSWSMIPPHLPGLFAVSAIVDLEKRDSLQDAILQQINELQDADLDEEIQKAVRMTLSSQFRSLTTASGRASDLASNWHEARNLDFTRDYVEELSHVTASDLRRVIKTYLVPQRLTITSLDPEGTSENLEQAQASAKREAIQSRTLDNGLTLITQRDPRLPTVSITVATLTGLPSETQETSGINALLASLMPKGTHSRSAKEIALTMDSMGARFGVSCGNNTTLASASCLAPDLEHTLTILADVIQTPILPDDALDRERNAMISALREQEEDPLSVAFRRLRPSLFGPEGYGLHSLGTENSLHQLDRDALLAHHQKYFTAANTVIAVFGDIDPDAAAAMVQQQFANMPRGERMQAVPQDFQEASRHALKLDKQQAVLTVGFPGASASDPDTHALELINDYCTDMAGPLFTKIREELGLAYYVSATQFHGINTGMFAFYLGTSPDQLATAQDHLLAEIDKIAENGIPEEKLDNVKTTWLASHALANQKLGSLARLSAIDSLLGFEPDHHLKAPEHIRKLSADDIRAAARKFLSNHQAVVVSVSPSH</sequence>
<dbReference type="EMBL" id="JACBAZ010000001">
    <property type="protein sequence ID" value="NWK54032.1"/>
    <property type="molecule type" value="Genomic_DNA"/>
</dbReference>
<evidence type="ECO:0000256" key="1">
    <source>
        <dbReference type="ARBA" id="ARBA00007261"/>
    </source>
</evidence>
<evidence type="ECO:0000259" key="3">
    <source>
        <dbReference type="Pfam" id="PF05193"/>
    </source>
</evidence>
<feature type="domain" description="Peptidase M16 N-terminal" evidence="2">
    <location>
        <begin position="446"/>
        <end position="588"/>
    </location>
</feature>
<name>A0A851GAN5_9BACT</name>
<dbReference type="SUPFAM" id="SSF63411">
    <property type="entry name" value="LuxS/MPP-like metallohydrolase"/>
    <property type="match status" value="4"/>
</dbReference>
<evidence type="ECO:0000313" key="4">
    <source>
        <dbReference type="EMBL" id="NWK54032.1"/>
    </source>
</evidence>
<dbReference type="Pfam" id="PF05193">
    <property type="entry name" value="Peptidase_M16_C"/>
    <property type="match status" value="2"/>
</dbReference>
<dbReference type="Gene3D" id="3.30.830.10">
    <property type="entry name" value="Metalloenzyme, LuxS/M16 peptidase-like"/>
    <property type="match status" value="4"/>
</dbReference>
<organism evidence="4 5">
    <name type="scientific">Oceaniferula marina</name>
    <dbReference type="NCBI Taxonomy" id="2748318"/>
    <lineage>
        <taxon>Bacteria</taxon>
        <taxon>Pseudomonadati</taxon>
        <taxon>Verrucomicrobiota</taxon>
        <taxon>Verrucomicrobiia</taxon>
        <taxon>Verrucomicrobiales</taxon>
        <taxon>Verrucomicrobiaceae</taxon>
        <taxon>Oceaniferula</taxon>
    </lineage>
</organism>
<comment type="caution">
    <text evidence="4">The sequence shown here is derived from an EMBL/GenBank/DDBJ whole genome shotgun (WGS) entry which is preliminary data.</text>
</comment>
<dbReference type="Proteomes" id="UP000557872">
    <property type="component" value="Unassembled WGS sequence"/>
</dbReference>
<dbReference type="InterPro" id="IPR011249">
    <property type="entry name" value="Metalloenz_LuxS/M16"/>
</dbReference>
<dbReference type="Pfam" id="PF00675">
    <property type="entry name" value="Peptidase_M16"/>
    <property type="match status" value="2"/>
</dbReference>